<reference evidence="2" key="1">
    <citation type="submission" date="2020-11" db="EMBL/GenBank/DDBJ databases">
        <authorList>
            <consortium name="DOE Joint Genome Institute"/>
            <person name="Ahrendt S."/>
            <person name="Riley R."/>
            <person name="Andreopoulos W."/>
            <person name="Labutti K."/>
            <person name="Pangilinan J."/>
            <person name="Ruiz-Duenas F.J."/>
            <person name="Barrasa J.M."/>
            <person name="Sanchez-Garcia M."/>
            <person name="Camarero S."/>
            <person name="Miyauchi S."/>
            <person name="Serrano A."/>
            <person name="Linde D."/>
            <person name="Babiker R."/>
            <person name="Drula E."/>
            <person name="Ayuso-Fernandez I."/>
            <person name="Pacheco R."/>
            <person name="Padilla G."/>
            <person name="Ferreira P."/>
            <person name="Barriuso J."/>
            <person name="Kellner H."/>
            <person name="Castanera R."/>
            <person name="Alfaro M."/>
            <person name="Ramirez L."/>
            <person name="Pisabarro A.G."/>
            <person name="Kuo A."/>
            <person name="Tritt A."/>
            <person name="Lipzen A."/>
            <person name="He G."/>
            <person name="Yan M."/>
            <person name="Ng V."/>
            <person name="Cullen D."/>
            <person name="Martin F."/>
            <person name="Rosso M.-N."/>
            <person name="Henrissat B."/>
            <person name="Hibbett D."/>
            <person name="Martinez A.T."/>
            <person name="Grigoriev I.V."/>
        </authorList>
    </citation>
    <scope>NUCLEOTIDE SEQUENCE</scope>
    <source>
        <strain evidence="2">MF-IS2</strain>
    </source>
</reference>
<dbReference type="OrthoDB" id="3758478at2759"/>
<name>A0A9P6C127_9AGAR</name>
<protein>
    <recommendedName>
        <fullName evidence="1">SnoaL-like domain-containing protein</fullName>
    </recommendedName>
</protein>
<gene>
    <name evidence="2" type="ORF">P691DRAFT_777761</name>
</gene>
<dbReference type="Gene3D" id="3.10.450.50">
    <property type="match status" value="1"/>
</dbReference>
<accession>A0A9P6C127</accession>
<dbReference type="Proteomes" id="UP000807342">
    <property type="component" value="Unassembled WGS sequence"/>
</dbReference>
<dbReference type="Pfam" id="PF12680">
    <property type="entry name" value="SnoaL_2"/>
    <property type="match status" value="1"/>
</dbReference>
<dbReference type="SUPFAM" id="SSF54427">
    <property type="entry name" value="NTF2-like"/>
    <property type="match status" value="1"/>
</dbReference>
<evidence type="ECO:0000259" key="1">
    <source>
        <dbReference type="Pfam" id="PF12680"/>
    </source>
</evidence>
<dbReference type="PANTHER" id="PTHR39598">
    <property type="entry name" value="AUSTINOL SYNTHESIS PROTEIN F-RELATED"/>
    <property type="match status" value="1"/>
</dbReference>
<sequence length="154" mass="17657">MEFPAASPQLQTVLAFLKAVSDQNPDEIMSYMTDDAQYHWVTPGFEALGPRVKNNKETREFFERVRGTFVKDFKYVIQDHVEMPGKVVLQMTSTGDLLSGHGKYENQYMWLFHLTEDLEGGKPKIKVAKEFFDSLYCARVWGLLPGEQAAKETK</sequence>
<dbReference type="InterPro" id="IPR037401">
    <property type="entry name" value="SnoaL-like"/>
</dbReference>
<organism evidence="2 3">
    <name type="scientific">Macrolepiota fuliginosa MF-IS2</name>
    <dbReference type="NCBI Taxonomy" id="1400762"/>
    <lineage>
        <taxon>Eukaryota</taxon>
        <taxon>Fungi</taxon>
        <taxon>Dikarya</taxon>
        <taxon>Basidiomycota</taxon>
        <taxon>Agaricomycotina</taxon>
        <taxon>Agaricomycetes</taxon>
        <taxon>Agaricomycetidae</taxon>
        <taxon>Agaricales</taxon>
        <taxon>Agaricineae</taxon>
        <taxon>Agaricaceae</taxon>
        <taxon>Macrolepiota</taxon>
    </lineage>
</organism>
<evidence type="ECO:0000313" key="2">
    <source>
        <dbReference type="EMBL" id="KAF9445164.1"/>
    </source>
</evidence>
<dbReference type="EMBL" id="MU151320">
    <property type="protein sequence ID" value="KAF9445164.1"/>
    <property type="molecule type" value="Genomic_DNA"/>
</dbReference>
<evidence type="ECO:0000313" key="3">
    <source>
        <dbReference type="Proteomes" id="UP000807342"/>
    </source>
</evidence>
<keyword evidence="3" id="KW-1185">Reference proteome</keyword>
<comment type="caution">
    <text evidence="2">The sequence shown here is derived from an EMBL/GenBank/DDBJ whole genome shotgun (WGS) entry which is preliminary data.</text>
</comment>
<proteinExistence type="predicted"/>
<dbReference type="InterPro" id="IPR050977">
    <property type="entry name" value="Fungal_Meroterpenoid_Isomerase"/>
</dbReference>
<dbReference type="PANTHER" id="PTHR39598:SF1">
    <property type="entry name" value="AUSTINOID BIOSYNTHESIS CLUSTERS PROTEIN F-RELATED"/>
    <property type="match status" value="1"/>
</dbReference>
<dbReference type="AlphaFoldDB" id="A0A9P6C127"/>
<dbReference type="InterPro" id="IPR032710">
    <property type="entry name" value="NTF2-like_dom_sf"/>
</dbReference>
<feature type="domain" description="SnoaL-like" evidence="1">
    <location>
        <begin position="13"/>
        <end position="117"/>
    </location>
</feature>